<evidence type="ECO:0000313" key="3">
    <source>
        <dbReference type="Proteomes" id="UP000183567"/>
    </source>
</evidence>
<evidence type="ECO:0000313" key="2">
    <source>
        <dbReference type="EMBL" id="OJA10070.1"/>
    </source>
</evidence>
<reference evidence="2 3" key="1">
    <citation type="submission" date="2016-03" db="EMBL/GenBank/DDBJ databases">
        <title>Comparative genomics of the ectomycorrhizal sister species Rhizopogon vinicolor and Rhizopogon vesiculosus (Basidiomycota: Boletales) reveals a divergence of the mating type B locus.</title>
        <authorList>
            <person name="Mujic A.B."/>
            <person name="Kuo A."/>
            <person name="Tritt A."/>
            <person name="Lipzen A."/>
            <person name="Chen C."/>
            <person name="Johnson J."/>
            <person name="Sharma A."/>
            <person name="Barry K."/>
            <person name="Grigoriev I.V."/>
            <person name="Spatafora J.W."/>
        </authorList>
    </citation>
    <scope>NUCLEOTIDE SEQUENCE [LARGE SCALE GENOMIC DNA]</scope>
    <source>
        <strain evidence="2 3">AM-OR11-056</strain>
    </source>
</reference>
<evidence type="ECO:0000256" key="1">
    <source>
        <dbReference type="SAM" id="MobiDB-lite"/>
    </source>
</evidence>
<dbReference type="Proteomes" id="UP000183567">
    <property type="component" value="Unassembled WGS sequence"/>
</dbReference>
<dbReference type="EMBL" id="LVVM01005631">
    <property type="protein sequence ID" value="OJA10070.1"/>
    <property type="molecule type" value="Genomic_DNA"/>
</dbReference>
<gene>
    <name evidence="2" type="ORF">AZE42_12912</name>
</gene>
<sequence>MEISSTSAVEQDSVPLALRSFPLFWGSQAKEDQSGEPLSKDDWKTECTAEEDMRADSEPPTITPNVPPFWDKQTECDEPLTADMFAGSGR</sequence>
<accession>A0A1J8PLS8</accession>
<name>A0A1J8PLS8_9AGAM</name>
<comment type="caution">
    <text evidence="2">The sequence shown here is derived from an EMBL/GenBank/DDBJ whole genome shotgun (WGS) entry which is preliminary data.</text>
</comment>
<proteinExistence type="predicted"/>
<dbReference type="AlphaFoldDB" id="A0A1J8PLS8"/>
<organism evidence="2 3">
    <name type="scientific">Rhizopogon vesiculosus</name>
    <dbReference type="NCBI Taxonomy" id="180088"/>
    <lineage>
        <taxon>Eukaryota</taxon>
        <taxon>Fungi</taxon>
        <taxon>Dikarya</taxon>
        <taxon>Basidiomycota</taxon>
        <taxon>Agaricomycotina</taxon>
        <taxon>Agaricomycetes</taxon>
        <taxon>Agaricomycetidae</taxon>
        <taxon>Boletales</taxon>
        <taxon>Suillineae</taxon>
        <taxon>Rhizopogonaceae</taxon>
        <taxon>Rhizopogon</taxon>
    </lineage>
</organism>
<feature type="region of interest" description="Disordered" evidence="1">
    <location>
        <begin position="29"/>
        <end position="74"/>
    </location>
</feature>
<protein>
    <submittedName>
        <fullName evidence="2">Uncharacterized protein</fullName>
    </submittedName>
</protein>
<feature type="compositionally biased region" description="Basic and acidic residues" evidence="1">
    <location>
        <begin position="29"/>
        <end position="57"/>
    </location>
</feature>
<keyword evidence="3" id="KW-1185">Reference proteome</keyword>